<accession>Q5JGY7</accession>
<dbReference type="EnsemblBacteria" id="BAD85557">
    <property type="protein sequence ID" value="BAD85557"/>
    <property type="gene ID" value="TK1368"/>
</dbReference>
<dbReference type="AlphaFoldDB" id="Q5JGY7"/>
<dbReference type="Proteomes" id="UP000000536">
    <property type="component" value="Chromosome"/>
</dbReference>
<keyword evidence="2" id="KW-1185">Reference proteome</keyword>
<dbReference type="RefSeq" id="WP_011250319.1">
    <property type="nucleotide sequence ID" value="NC_006624.1"/>
</dbReference>
<evidence type="ECO:0000313" key="2">
    <source>
        <dbReference type="Proteomes" id="UP000000536"/>
    </source>
</evidence>
<sequence length="62" mass="7398">MSRRGRKPVLKAWLVRIHGRENREIIIQAKTREEAERTARFIVKQSFPFSSYSLKNLGRVRE</sequence>
<dbReference type="OrthoDB" id="95441at2157"/>
<proteinExistence type="predicted"/>
<dbReference type="EMBL" id="AP006878">
    <property type="protein sequence ID" value="BAD85557.1"/>
    <property type="molecule type" value="Genomic_DNA"/>
</dbReference>
<reference evidence="1 2" key="1">
    <citation type="journal article" date="2005" name="Genome Res.">
        <title>Complete genome sequence of the hyperthermophilic archaeon Thermococcus kodakaraensis KOD1 and comparison with Pyrococcus genomes.</title>
        <authorList>
            <person name="Fukui T."/>
            <person name="Atomi H."/>
            <person name="Kanai T."/>
            <person name="Matsumi R."/>
            <person name="Fujiwara S."/>
            <person name="Imanaka T."/>
        </authorList>
    </citation>
    <scope>NUCLEOTIDE SEQUENCE [LARGE SCALE GENOMIC DNA]</scope>
    <source>
        <strain evidence="2">ATCC BAA-918 / JCM 12380 / KOD1</strain>
    </source>
</reference>
<dbReference type="eggNOG" id="ENOG502N5PU">
    <property type="taxonomic scope" value="Archaea"/>
</dbReference>
<dbReference type="STRING" id="69014.TK1368"/>
<dbReference type="PATRIC" id="fig|69014.16.peg.1333"/>
<organism evidence="1 2">
    <name type="scientific">Thermococcus kodakarensis (strain ATCC BAA-918 / JCM 12380 / KOD1)</name>
    <name type="common">Pyrococcus kodakaraensis (strain KOD1)</name>
    <dbReference type="NCBI Taxonomy" id="69014"/>
    <lineage>
        <taxon>Archaea</taxon>
        <taxon>Methanobacteriati</taxon>
        <taxon>Methanobacteriota</taxon>
        <taxon>Thermococci</taxon>
        <taxon>Thermococcales</taxon>
        <taxon>Thermococcaceae</taxon>
        <taxon>Thermococcus</taxon>
    </lineage>
</organism>
<evidence type="ECO:0000313" key="1">
    <source>
        <dbReference type="EMBL" id="BAD85557.1"/>
    </source>
</evidence>
<dbReference type="InParanoid" id="Q5JGY7"/>
<name>Q5JGY7_THEKO</name>
<dbReference type="HOGENOM" id="CLU_2875279_0_0_2"/>
<dbReference type="GeneID" id="78447888"/>
<dbReference type="KEGG" id="tko:TK1368"/>
<protein>
    <submittedName>
        <fullName evidence="1">Uncharacterized protein</fullName>
    </submittedName>
</protein>
<gene>
    <name evidence="1" type="ordered locus">TK1368</name>
</gene>